<name>A0ABS4K6U8_9CLOT</name>
<keyword evidence="9" id="KW-0808">Transferase</keyword>
<dbReference type="Proteomes" id="UP001519308">
    <property type="component" value="Unassembled WGS sequence"/>
</dbReference>
<comment type="subcellular location">
    <subcellularLocation>
        <location evidence="1">Cell membrane</location>
        <topology evidence="1">Multi-pass membrane protein</topology>
    </subcellularLocation>
</comment>
<evidence type="ECO:0000256" key="6">
    <source>
        <dbReference type="ARBA" id="ARBA00023136"/>
    </source>
</evidence>
<gene>
    <name evidence="9" type="ORF">J2Z44_003345</name>
</gene>
<evidence type="ECO:0000256" key="3">
    <source>
        <dbReference type="ARBA" id="ARBA00022475"/>
    </source>
</evidence>
<evidence type="ECO:0000313" key="9">
    <source>
        <dbReference type="EMBL" id="MBP2023508.1"/>
    </source>
</evidence>
<dbReference type="RefSeq" id="WP_209649819.1">
    <property type="nucleotide sequence ID" value="NZ_JAGGLL010000030.1"/>
</dbReference>
<dbReference type="InterPro" id="IPR050448">
    <property type="entry name" value="OpgB/LTA_synthase_biosynth"/>
</dbReference>
<evidence type="ECO:0000256" key="4">
    <source>
        <dbReference type="ARBA" id="ARBA00022692"/>
    </source>
</evidence>
<dbReference type="Pfam" id="PF00884">
    <property type="entry name" value="Sulfatase"/>
    <property type="match status" value="1"/>
</dbReference>
<keyword evidence="10" id="KW-1185">Reference proteome</keyword>
<dbReference type="InterPro" id="IPR017850">
    <property type="entry name" value="Alkaline_phosphatase_core_sf"/>
</dbReference>
<dbReference type="EC" id="2.7.8.20" evidence="9"/>
<dbReference type="PANTHER" id="PTHR47371">
    <property type="entry name" value="LIPOTEICHOIC ACID SYNTHASE"/>
    <property type="match status" value="1"/>
</dbReference>
<sequence>MFLKYFLAAILPLIFGICVYLSLGGNKTISNIIKVSVQMLLTNNILSFFVLTYSEKKIAWSTYQSSSLILKYYILNIFFILVVSGLIRLIEMKFKDKLVVQKISSLVKGSLIIGIILFSVIIAFSSKHYAAIYDNLSLDEVLFYLNSGLQGANLSVIYNFFKDNGLLMVSSLIFISIPIFIIRETFSTEEKIQVKKLRDPFYLDINSYRLILTYTISIFIIATIFSYKTLGVSAYLGKLNEYSAFIAEEYVSPRDVKLKFPEKKRNLIVIYLESMETTMMSKSNGGGWEYSVIPELEKLALENVNFSNTTNIGGAYSTAGTTWTVAGLVATTSGLPLKVPIESNEYKEETFLSGAITLGDILKGQGYNLKFMFGSDSSFGGRKQYFSNHGKYDIFDLNTAIERNLMAPEEKVFWGIEDGNLFKWAKDELLQLAREDKPFNFNLLTVNTHFTDGWLEEGTQNLYPTQYENVHAYSSKQVSDFLQWIQQQDFYKDTTVVLIGDHNSMQSVEYYKDKIVNDNFQRVTYNAFINSSVKPVKEKHRIFSNLDMFPTLLASIGVEVPGNRLGLGTNLYSEESTLFEKYGISYVNNELNRNSIFYNTKILKGDYIELIKAEDK</sequence>
<feature type="transmembrane region" description="Helical" evidence="7">
    <location>
        <begin position="111"/>
        <end position="132"/>
    </location>
</feature>
<dbReference type="Gene3D" id="3.40.720.10">
    <property type="entry name" value="Alkaline Phosphatase, subunit A"/>
    <property type="match status" value="1"/>
</dbReference>
<dbReference type="GO" id="GO:0008960">
    <property type="term" value="F:phosphatidylglycerol-membrane-oligosaccharide glycerophosphotransferase activity"/>
    <property type="evidence" value="ECO:0007669"/>
    <property type="project" value="UniProtKB-EC"/>
</dbReference>
<evidence type="ECO:0000259" key="8">
    <source>
        <dbReference type="Pfam" id="PF00884"/>
    </source>
</evidence>
<evidence type="ECO:0000313" key="10">
    <source>
        <dbReference type="Proteomes" id="UP001519308"/>
    </source>
</evidence>
<feature type="transmembrane region" description="Helical" evidence="7">
    <location>
        <begin position="73"/>
        <end position="90"/>
    </location>
</feature>
<evidence type="ECO:0000256" key="7">
    <source>
        <dbReference type="SAM" id="Phobius"/>
    </source>
</evidence>
<organism evidence="9 10">
    <name type="scientific">Clostridium punense</name>
    <dbReference type="NCBI Taxonomy" id="1054297"/>
    <lineage>
        <taxon>Bacteria</taxon>
        <taxon>Bacillati</taxon>
        <taxon>Bacillota</taxon>
        <taxon>Clostridia</taxon>
        <taxon>Eubacteriales</taxon>
        <taxon>Clostridiaceae</taxon>
        <taxon>Clostridium</taxon>
    </lineage>
</organism>
<reference evidence="9 10" key="1">
    <citation type="submission" date="2021-03" db="EMBL/GenBank/DDBJ databases">
        <title>Genomic Encyclopedia of Type Strains, Phase IV (KMG-IV): sequencing the most valuable type-strain genomes for metagenomic binning, comparative biology and taxonomic classification.</title>
        <authorList>
            <person name="Goeker M."/>
        </authorList>
    </citation>
    <scope>NUCLEOTIDE SEQUENCE [LARGE SCALE GENOMIC DNA]</scope>
    <source>
        <strain evidence="9 10">DSM 28650</strain>
    </source>
</reference>
<dbReference type="InterPro" id="IPR000917">
    <property type="entry name" value="Sulfatase_N"/>
</dbReference>
<dbReference type="SUPFAM" id="SSF53649">
    <property type="entry name" value="Alkaline phosphatase-like"/>
    <property type="match status" value="1"/>
</dbReference>
<feature type="transmembrane region" description="Helical" evidence="7">
    <location>
        <begin position="207"/>
        <end position="227"/>
    </location>
</feature>
<comment type="pathway">
    <text evidence="2">Cell wall biogenesis; lipoteichoic acid biosynthesis.</text>
</comment>
<evidence type="ECO:0000256" key="1">
    <source>
        <dbReference type="ARBA" id="ARBA00004651"/>
    </source>
</evidence>
<feature type="transmembrane region" description="Helical" evidence="7">
    <location>
        <begin position="6"/>
        <end position="23"/>
    </location>
</feature>
<dbReference type="CDD" id="cd16015">
    <property type="entry name" value="LTA_synthase"/>
    <property type="match status" value="1"/>
</dbReference>
<comment type="caution">
    <text evidence="9">The sequence shown here is derived from an EMBL/GenBank/DDBJ whole genome shotgun (WGS) entry which is preliminary data.</text>
</comment>
<feature type="domain" description="Sulfatase N-terminal" evidence="8">
    <location>
        <begin position="265"/>
        <end position="557"/>
    </location>
</feature>
<keyword evidence="3" id="KW-1003">Cell membrane</keyword>
<keyword evidence="4 7" id="KW-0812">Transmembrane</keyword>
<accession>A0ABS4K6U8</accession>
<keyword evidence="5 7" id="KW-1133">Transmembrane helix</keyword>
<evidence type="ECO:0000256" key="5">
    <source>
        <dbReference type="ARBA" id="ARBA00022989"/>
    </source>
</evidence>
<dbReference type="PANTHER" id="PTHR47371:SF3">
    <property type="entry name" value="PHOSPHOGLYCEROL TRANSFERASE I"/>
    <property type="match status" value="1"/>
</dbReference>
<keyword evidence="6 7" id="KW-0472">Membrane</keyword>
<proteinExistence type="predicted"/>
<evidence type="ECO:0000256" key="2">
    <source>
        <dbReference type="ARBA" id="ARBA00004936"/>
    </source>
</evidence>
<dbReference type="EMBL" id="JAGGLL010000030">
    <property type="protein sequence ID" value="MBP2023508.1"/>
    <property type="molecule type" value="Genomic_DNA"/>
</dbReference>
<protein>
    <submittedName>
        <fullName evidence="9">Phosphoglycerol transferase</fullName>
        <ecNumber evidence="9">2.7.8.20</ecNumber>
    </submittedName>
</protein>
<feature type="transmembrane region" description="Helical" evidence="7">
    <location>
        <begin position="35"/>
        <end position="53"/>
    </location>
</feature>
<feature type="transmembrane region" description="Helical" evidence="7">
    <location>
        <begin position="165"/>
        <end position="186"/>
    </location>
</feature>